<accession>A0ACB8QQA5</accession>
<name>A0ACB8QQA5_9AGAM</name>
<protein>
    <submittedName>
        <fullName evidence="1">Uncharacterized protein</fullName>
    </submittedName>
</protein>
<evidence type="ECO:0000313" key="1">
    <source>
        <dbReference type="EMBL" id="KAI0034044.1"/>
    </source>
</evidence>
<proteinExistence type="predicted"/>
<dbReference type="Proteomes" id="UP000814128">
    <property type="component" value="Unassembled WGS sequence"/>
</dbReference>
<comment type="caution">
    <text evidence="1">The sequence shown here is derived from an EMBL/GenBank/DDBJ whole genome shotgun (WGS) entry which is preliminary data.</text>
</comment>
<evidence type="ECO:0000313" key="2">
    <source>
        <dbReference type="Proteomes" id="UP000814128"/>
    </source>
</evidence>
<organism evidence="1 2">
    <name type="scientific">Vararia minispora EC-137</name>
    <dbReference type="NCBI Taxonomy" id="1314806"/>
    <lineage>
        <taxon>Eukaryota</taxon>
        <taxon>Fungi</taxon>
        <taxon>Dikarya</taxon>
        <taxon>Basidiomycota</taxon>
        <taxon>Agaricomycotina</taxon>
        <taxon>Agaricomycetes</taxon>
        <taxon>Russulales</taxon>
        <taxon>Lachnocladiaceae</taxon>
        <taxon>Vararia</taxon>
    </lineage>
</organism>
<reference evidence="1" key="2">
    <citation type="journal article" date="2022" name="New Phytol.">
        <title>Evolutionary transition to the ectomycorrhizal habit in the genomes of a hyperdiverse lineage of mushroom-forming fungi.</title>
        <authorList>
            <person name="Looney B."/>
            <person name="Miyauchi S."/>
            <person name="Morin E."/>
            <person name="Drula E."/>
            <person name="Courty P.E."/>
            <person name="Kohler A."/>
            <person name="Kuo A."/>
            <person name="LaButti K."/>
            <person name="Pangilinan J."/>
            <person name="Lipzen A."/>
            <person name="Riley R."/>
            <person name="Andreopoulos W."/>
            <person name="He G."/>
            <person name="Johnson J."/>
            <person name="Nolan M."/>
            <person name="Tritt A."/>
            <person name="Barry K.W."/>
            <person name="Grigoriev I.V."/>
            <person name="Nagy L.G."/>
            <person name="Hibbett D."/>
            <person name="Henrissat B."/>
            <person name="Matheny P.B."/>
            <person name="Labbe J."/>
            <person name="Martin F.M."/>
        </authorList>
    </citation>
    <scope>NUCLEOTIDE SEQUENCE</scope>
    <source>
        <strain evidence="1">EC-137</strain>
    </source>
</reference>
<reference evidence="1" key="1">
    <citation type="submission" date="2021-02" db="EMBL/GenBank/DDBJ databases">
        <authorList>
            <consortium name="DOE Joint Genome Institute"/>
            <person name="Ahrendt S."/>
            <person name="Looney B.P."/>
            <person name="Miyauchi S."/>
            <person name="Morin E."/>
            <person name="Drula E."/>
            <person name="Courty P.E."/>
            <person name="Chicoki N."/>
            <person name="Fauchery L."/>
            <person name="Kohler A."/>
            <person name="Kuo A."/>
            <person name="Labutti K."/>
            <person name="Pangilinan J."/>
            <person name="Lipzen A."/>
            <person name="Riley R."/>
            <person name="Andreopoulos W."/>
            <person name="He G."/>
            <person name="Johnson J."/>
            <person name="Barry K.W."/>
            <person name="Grigoriev I.V."/>
            <person name="Nagy L."/>
            <person name="Hibbett D."/>
            <person name="Henrissat B."/>
            <person name="Matheny P.B."/>
            <person name="Labbe J."/>
            <person name="Martin F."/>
        </authorList>
    </citation>
    <scope>NUCLEOTIDE SEQUENCE</scope>
    <source>
        <strain evidence="1">EC-137</strain>
    </source>
</reference>
<sequence>MSIDLDWHKLDPTLATTLVDLINRQLQSASRPSFIGPVEITSFDFGSQPPDIELVDLRNIHPDFLEADGDDDDQAAQQSGELDPGVDEDGFEWVSRKAIARAAEDAPAYHHLPPHVRYGRGPSSEIFSSTLSLAPSRELWNGAMSMPNLGARSPFFSAPEALPFSRLPTPSSAPNLQLHLHITWHSNLRITLTTCLLINYPSPMFMSLPIKLSVTGLLFTGELAVAYEGVRRRMHICILDGADPYGPATKRDSGSTTPEEAAEDEDDARTRPVGQRILPNIFIESELGQADKHVLKNVTRVERFIQDIIRKTIEEELVFPNYHVRLFIVPYTSLVSISHRPLSLAETSVPAERFQIVNDHHPFSNDGLSPRPGNVRLPSA</sequence>
<gene>
    <name evidence="1" type="ORF">K488DRAFT_46351</name>
</gene>
<dbReference type="EMBL" id="MU273507">
    <property type="protein sequence ID" value="KAI0034044.1"/>
    <property type="molecule type" value="Genomic_DNA"/>
</dbReference>
<keyword evidence="2" id="KW-1185">Reference proteome</keyword>